<evidence type="ECO:0000256" key="7">
    <source>
        <dbReference type="SAM" id="Phobius"/>
    </source>
</evidence>
<accession>A0A1E7DKL9</accession>
<keyword evidence="8" id="KW-0732">Signal</keyword>
<keyword evidence="10" id="KW-1185">Reference proteome</keyword>
<dbReference type="GO" id="GO:0044781">
    <property type="term" value="P:bacterial-type flagellum organization"/>
    <property type="evidence" value="ECO:0007669"/>
    <property type="project" value="InterPro"/>
</dbReference>
<evidence type="ECO:0000313" key="10">
    <source>
        <dbReference type="Proteomes" id="UP000095658"/>
    </source>
</evidence>
<evidence type="ECO:0000256" key="8">
    <source>
        <dbReference type="SAM" id="SignalP"/>
    </source>
</evidence>
<proteinExistence type="predicted"/>
<feature type="region of interest" description="Disordered" evidence="6">
    <location>
        <begin position="206"/>
        <end position="225"/>
    </location>
</feature>
<sequence>MFMKSFIKYICALTLMFVLFSGNEIIAGAALSNKTSVQDCIKNPDLCKQEQPSGEENQESETEDAAAPVGIGFLDIVRMIAALAFVVALLYFLLRFINKKSRSYQESHIVRHLGGTALGGSRSVQIVKVGDRVFVLGVGEDVSLLKEIEDPAERGDLISRYEDQSEMMMQPADIVNKLKKRFNKQSEMKEPTPFKQEFEQKINELKKNREQAMRNLADRERNQDE</sequence>
<name>A0A1E7DKL9_9BACI</name>
<dbReference type="STRING" id="1714016.BA724_10890"/>
<keyword evidence="2" id="KW-1003">Cell membrane</keyword>
<comment type="caution">
    <text evidence="9">The sequence shown here is derived from an EMBL/GenBank/DDBJ whole genome shotgun (WGS) entry which is preliminary data.</text>
</comment>
<dbReference type="InterPro" id="IPR022781">
    <property type="entry name" value="Flagellar_biosynth_FliO"/>
</dbReference>
<evidence type="ECO:0000256" key="1">
    <source>
        <dbReference type="ARBA" id="ARBA00004236"/>
    </source>
</evidence>
<evidence type="ECO:0008006" key="11">
    <source>
        <dbReference type="Google" id="ProtNLM"/>
    </source>
</evidence>
<dbReference type="AlphaFoldDB" id="A0A1E7DKL9"/>
<comment type="subcellular location">
    <subcellularLocation>
        <location evidence="1">Cell membrane</location>
    </subcellularLocation>
</comment>
<feature type="chain" id="PRO_5039251277" description="Flagellar protein" evidence="8">
    <location>
        <begin position="27"/>
        <end position="225"/>
    </location>
</feature>
<evidence type="ECO:0000256" key="2">
    <source>
        <dbReference type="ARBA" id="ARBA00022475"/>
    </source>
</evidence>
<gene>
    <name evidence="9" type="ORF">BA724_10890</name>
</gene>
<feature type="transmembrane region" description="Helical" evidence="7">
    <location>
        <begin position="76"/>
        <end position="94"/>
    </location>
</feature>
<evidence type="ECO:0000256" key="3">
    <source>
        <dbReference type="ARBA" id="ARBA00022692"/>
    </source>
</evidence>
<evidence type="ECO:0000313" key="9">
    <source>
        <dbReference type="EMBL" id="OES43604.1"/>
    </source>
</evidence>
<dbReference type="Proteomes" id="UP000095658">
    <property type="component" value="Unassembled WGS sequence"/>
</dbReference>
<keyword evidence="3 7" id="KW-0812">Transmembrane</keyword>
<evidence type="ECO:0000256" key="5">
    <source>
        <dbReference type="ARBA" id="ARBA00023136"/>
    </source>
</evidence>
<dbReference type="EMBL" id="MAMP01000024">
    <property type="protein sequence ID" value="OES43604.1"/>
    <property type="molecule type" value="Genomic_DNA"/>
</dbReference>
<keyword evidence="5 7" id="KW-0472">Membrane</keyword>
<reference evidence="9 10" key="1">
    <citation type="submission" date="2016-06" db="EMBL/GenBank/DDBJ databases">
        <title>Domibacillus iocasae genome sequencing.</title>
        <authorList>
            <person name="Verma A."/>
            <person name="Pal Y."/>
            <person name="Ojha A.K."/>
            <person name="Krishnamurthi S."/>
        </authorList>
    </citation>
    <scope>NUCLEOTIDE SEQUENCE [LARGE SCALE GENOMIC DNA]</scope>
    <source>
        <strain evidence="9 10">DSM 29979</strain>
    </source>
</reference>
<evidence type="ECO:0000256" key="6">
    <source>
        <dbReference type="SAM" id="MobiDB-lite"/>
    </source>
</evidence>
<feature type="signal peptide" evidence="8">
    <location>
        <begin position="1"/>
        <end position="26"/>
    </location>
</feature>
<dbReference type="Pfam" id="PF04347">
    <property type="entry name" value="FliO"/>
    <property type="match status" value="1"/>
</dbReference>
<organism evidence="9 10">
    <name type="scientific">Domibacillus iocasae</name>
    <dbReference type="NCBI Taxonomy" id="1714016"/>
    <lineage>
        <taxon>Bacteria</taxon>
        <taxon>Bacillati</taxon>
        <taxon>Bacillota</taxon>
        <taxon>Bacilli</taxon>
        <taxon>Bacillales</taxon>
        <taxon>Bacillaceae</taxon>
        <taxon>Domibacillus</taxon>
    </lineage>
</organism>
<dbReference type="GO" id="GO:0016020">
    <property type="term" value="C:membrane"/>
    <property type="evidence" value="ECO:0007669"/>
    <property type="project" value="InterPro"/>
</dbReference>
<evidence type="ECO:0000256" key="4">
    <source>
        <dbReference type="ARBA" id="ARBA00022989"/>
    </source>
</evidence>
<keyword evidence="4 7" id="KW-1133">Transmembrane helix</keyword>
<protein>
    <recommendedName>
        <fullName evidence="11">Flagellar protein</fullName>
    </recommendedName>
</protein>
<dbReference type="OrthoDB" id="2376965at2"/>